<protein>
    <submittedName>
        <fullName evidence="2">Uncharacterized protein</fullName>
    </submittedName>
</protein>
<evidence type="ECO:0000313" key="3">
    <source>
        <dbReference type="Proteomes" id="UP000015089"/>
    </source>
</evidence>
<dbReference type="EMBL" id="KF381361">
    <property type="protein sequence ID" value="AIF27784.1"/>
    <property type="molecule type" value="Genomic_DNA"/>
</dbReference>
<organism evidence="2 3">
    <name type="scientific">Sinorhizobium phage phiM12</name>
    <dbReference type="NCBI Taxonomy" id="1357423"/>
    <lineage>
        <taxon>Viruses</taxon>
        <taxon>Duplodnaviria</taxon>
        <taxon>Heunggongvirae</taxon>
        <taxon>Uroviricota</taxon>
        <taxon>Caudoviricetes</taxon>
        <taxon>Emdodecavirus</taxon>
        <taxon>Emdodecavirus M12</taxon>
    </lineage>
</organism>
<reference evidence="2 3" key="1">
    <citation type="journal article" date="2014" name="Virology">
        <title>The genome, proteome and phylogenetic analysis of Sinorhizobium meliloti phage PhiM12, the founder of a new group of T4-superfamily phages.</title>
        <authorList>
            <person name="Brewer T.E."/>
            <person name="Elizabeth Stroupe M."/>
            <person name="Jones K.M."/>
        </authorList>
    </citation>
    <scope>NUCLEOTIDE SEQUENCE [LARGE SCALE GENOMIC DNA]</scope>
</reference>
<sequence length="127" mass="13152">MEALFVIFILVIVGGMIIVNRSRKTSTISQTAVVNGPNNRVIQSASTTVSRPVSSGYVPPVPASSHVDRRTDDSSDASSFAAAYVATSYYNDSYRSSSSCDSGSSSYDSGSSSSSYDSGSSSCGSSD</sequence>
<feature type="region of interest" description="Disordered" evidence="1">
    <location>
        <begin position="92"/>
        <end position="127"/>
    </location>
</feature>
<dbReference type="Proteomes" id="UP000015089">
    <property type="component" value="Segment"/>
</dbReference>
<dbReference type="GeneID" id="24422895"/>
<feature type="region of interest" description="Disordered" evidence="1">
    <location>
        <begin position="45"/>
        <end position="77"/>
    </location>
</feature>
<evidence type="ECO:0000256" key="1">
    <source>
        <dbReference type="SAM" id="MobiDB-lite"/>
    </source>
</evidence>
<reference evidence="2 3" key="2">
    <citation type="journal article" date="2014" name="Virology">
        <title>The structure of Sinorhizobium meliloti phage PhiM12, which has a novel T=19l triangulation number and is the founder of a new group of T4-superfamily phages.</title>
        <authorList>
            <person name="Stroupe M.E."/>
            <person name="Brewer T.E."/>
            <person name="Sousa D.R."/>
            <person name="Jones K.M."/>
        </authorList>
    </citation>
    <scope>NUCLEOTIDE SEQUENCE [LARGE SCALE GENOMIC DNA]</scope>
</reference>
<name>A0A068NXV6_9CAUD</name>
<proteinExistence type="predicted"/>
<gene>
    <name evidence="2" type="ORF">SmphiM12_500</name>
</gene>
<evidence type="ECO:0000313" key="2">
    <source>
        <dbReference type="EMBL" id="AIF27784.1"/>
    </source>
</evidence>
<keyword evidence="3" id="KW-1185">Reference proteome</keyword>
<accession>A0A068NXV6</accession>
<dbReference type="RefSeq" id="YP_009143129.1">
    <property type="nucleotide sequence ID" value="NC_027204.1"/>
</dbReference>
<dbReference type="KEGG" id="vg:24422895"/>